<evidence type="ECO:0000259" key="1">
    <source>
        <dbReference type="PROSITE" id="PS50181"/>
    </source>
</evidence>
<proteinExistence type="predicted"/>
<dbReference type="PROSITE" id="PS50181">
    <property type="entry name" value="FBOX"/>
    <property type="match status" value="1"/>
</dbReference>
<sequence length="119" mass="12946">SLTSLPPEVILDICDHLPLDDVLSLTLTHVQFQHVLSSLPRARNATPSDCARFAIRAYLNALGPAGSHQRCIRCKKDYPVDMFTSANSPAWRALEAAVEHTPSVQLPARVCAHHLGALA</sequence>
<evidence type="ECO:0000313" key="3">
    <source>
        <dbReference type="Proteomes" id="UP000799423"/>
    </source>
</evidence>
<dbReference type="AlphaFoldDB" id="A0A6A7AP76"/>
<protein>
    <recommendedName>
        <fullName evidence="1">F-box domain-containing protein</fullName>
    </recommendedName>
</protein>
<dbReference type="SUPFAM" id="SSF81383">
    <property type="entry name" value="F-box domain"/>
    <property type="match status" value="1"/>
</dbReference>
<feature type="non-terminal residue" evidence="2">
    <location>
        <position position="119"/>
    </location>
</feature>
<dbReference type="OrthoDB" id="3939900at2759"/>
<dbReference type="Pfam" id="PF00646">
    <property type="entry name" value="F-box"/>
    <property type="match status" value="1"/>
</dbReference>
<organism evidence="2 3">
    <name type="scientific">Plenodomus tracheiphilus IPT5</name>
    <dbReference type="NCBI Taxonomy" id="1408161"/>
    <lineage>
        <taxon>Eukaryota</taxon>
        <taxon>Fungi</taxon>
        <taxon>Dikarya</taxon>
        <taxon>Ascomycota</taxon>
        <taxon>Pezizomycotina</taxon>
        <taxon>Dothideomycetes</taxon>
        <taxon>Pleosporomycetidae</taxon>
        <taxon>Pleosporales</taxon>
        <taxon>Pleosporineae</taxon>
        <taxon>Leptosphaeriaceae</taxon>
        <taxon>Plenodomus</taxon>
    </lineage>
</organism>
<gene>
    <name evidence="2" type="ORF">T440DRAFT_361971</name>
</gene>
<dbReference type="InterPro" id="IPR001810">
    <property type="entry name" value="F-box_dom"/>
</dbReference>
<feature type="domain" description="F-box" evidence="1">
    <location>
        <begin position="1"/>
        <end position="45"/>
    </location>
</feature>
<keyword evidence="3" id="KW-1185">Reference proteome</keyword>
<dbReference type="Proteomes" id="UP000799423">
    <property type="component" value="Unassembled WGS sequence"/>
</dbReference>
<evidence type="ECO:0000313" key="2">
    <source>
        <dbReference type="EMBL" id="KAF2844873.1"/>
    </source>
</evidence>
<accession>A0A6A7AP76</accession>
<dbReference type="InterPro" id="IPR036047">
    <property type="entry name" value="F-box-like_dom_sf"/>
</dbReference>
<feature type="non-terminal residue" evidence="2">
    <location>
        <position position="1"/>
    </location>
</feature>
<name>A0A6A7AP76_9PLEO</name>
<dbReference type="EMBL" id="MU006361">
    <property type="protein sequence ID" value="KAF2844873.1"/>
    <property type="molecule type" value="Genomic_DNA"/>
</dbReference>
<reference evidence="2" key="1">
    <citation type="submission" date="2020-01" db="EMBL/GenBank/DDBJ databases">
        <authorList>
            <consortium name="DOE Joint Genome Institute"/>
            <person name="Haridas S."/>
            <person name="Albert R."/>
            <person name="Binder M."/>
            <person name="Bloem J."/>
            <person name="Labutti K."/>
            <person name="Salamov A."/>
            <person name="Andreopoulos B."/>
            <person name="Baker S.E."/>
            <person name="Barry K."/>
            <person name="Bills G."/>
            <person name="Bluhm B.H."/>
            <person name="Cannon C."/>
            <person name="Castanera R."/>
            <person name="Culley D.E."/>
            <person name="Daum C."/>
            <person name="Ezra D."/>
            <person name="Gonzalez J.B."/>
            <person name="Henrissat B."/>
            <person name="Kuo A."/>
            <person name="Liang C."/>
            <person name="Lipzen A."/>
            <person name="Lutzoni F."/>
            <person name="Magnuson J."/>
            <person name="Mondo S."/>
            <person name="Nolan M."/>
            <person name="Ohm R."/>
            <person name="Pangilinan J."/>
            <person name="Park H.-J."/>
            <person name="Ramirez L."/>
            <person name="Alfaro M."/>
            <person name="Sun H."/>
            <person name="Tritt A."/>
            <person name="Yoshinaga Y."/>
            <person name="Zwiers L.-H."/>
            <person name="Turgeon B.G."/>
            <person name="Goodwin S.B."/>
            <person name="Spatafora J.W."/>
            <person name="Crous P.W."/>
            <person name="Grigoriev I.V."/>
        </authorList>
    </citation>
    <scope>NUCLEOTIDE SEQUENCE</scope>
    <source>
        <strain evidence="2">IPT5</strain>
    </source>
</reference>